<protein>
    <submittedName>
        <fullName evidence="2">9221_t:CDS:1</fullName>
    </submittedName>
</protein>
<evidence type="ECO:0000313" key="2">
    <source>
        <dbReference type="EMBL" id="CAG8760772.1"/>
    </source>
</evidence>
<gene>
    <name evidence="2" type="ORF">DERYTH_LOCUS17796</name>
</gene>
<evidence type="ECO:0000256" key="1">
    <source>
        <dbReference type="SAM" id="Phobius"/>
    </source>
</evidence>
<feature type="transmembrane region" description="Helical" evidence="1">
    <location>
        <begin position="80"/>
        <end position="100"/>
    </location>
</feature>
<sequence>KEFVICQHHCNPVNNEFLVISGDLVVDFSFQVASKNVVGGFVVVQIVLASRHLRTLWWLHGSAICRVFVVGYSFSIVLAYVYAINSFLFSTMYMSTNLFFFKSLKNVVGDFVVVPIVLAALSDFIGGFFGVIHCC</sequence>
<feature type="transmembrane region" description="Helical" evidence="1">
    <location>
        <begin position="112"/>
        <end position="132"/>
    </location>
</feature>
<dbReference type="EMBL" id="CAJVPY010017186">
    <property type="protein sequence ID" value="CAG8760772.1"/>
    <property type="molecule type" value="Genomic_DNA"/>
</dbReference>
<organism evidence="2 3">
    <name type="scientific">Dentiscutata erythropus</name>
    <dbReference type="NCBI Taxonomy" id="1348616"/>
    <lineage>
        <taxon>Eukaryota</taxon>
        <taxon>Fungi</taxon>
        <taxon>Fungi incertae sedis</taxon>
        <taxon>Mucoromycota</taxon>
        <taxon>Glomeromycotina</taxon>
        <taxon>Glomeromycetes</taxon>
        <taxon>Diversisporales</taxon>
        <taxon>Gigasporaceae</taxon>
        <taxon>Dentiscutata</taxon>
    </lineage>
</organism>
<feature type="non-terminal residue" evidence="2">
    <location>
        <position position="135"/>
    </location>
</feature>
<name>A0A9N9J5Q5_9GLOM</name>
<dbReference type="AlphaFoldDB" id="A0A9N9J5Q5"/>
<reference evidence="2" key="1">
    <citation type="submission" date="2021-06" db="EMBL/GenBank/DDBJ databases">
        <authorList>
            <person name="Kallberg Y."/>
            <person name="Tangrot J."/>
            <person name="Rosling A."/>
        </authorList>
    </citation>
    <scope>NUCLEOTIDE SEQUENCE</scope>
    <source>
        <strain evidence="2">MA453B</strain>
    </source>
</reference>
<dbReference type="Proteomes" id="UP000789405">
    <property type="component" value="Unassembled WGS sequence"/>
</dbReference>
<keyword evidence="3" id="KW-1185">Reference proteome</keyword>
<proteinExistence type="predicted"/>
<keyword evidence="1" id="KW-0472">Membrane</keyword>
<keyword evidence="1" id="KW-1133">Transmembrane helix</keyword>
<comment type="caution">
    <text evidence="2">The sequence shown here is derived from an EMBL/GenBank/DDBJ whole genome shotgun (WGS) entry which is preliminary data.</text>
</comment>
<accession>A0A9N9J5Q5</accession>
<keyword evidence="1" id="KW-0812">Transmembrane</keyword>
<evidence type="ECO:0000313" key="3">
    <source>
        <dbReference type="Proteomes" id="UP000789405"/>
    </source>
</evidence>